<feature type="compositionally biased region" description="Acidic residues" evidence="1">
    <location>
        <begin position="68"/>
        <end position="77"/>
    </location>
</feature>
<keyword evidence="3" id="KW-1185">Reference proteome</keyword>
<protein>
    <submittedName>
        <fullName evidence="2">Uncharacterized protein</fullName>
    </submittedName>
</protein>
<feature type="region of interest" description="Disordered" evidence="1">
    <location>
        <begin position="65"/>
        <end position="86"/>
    </location>
</feature>
<dbReference type="EMBL" id="AUPL01002116">
    <property type="protein sequence ID" value="ESL10155.1"/>
    <property type="molecule type" value="Genomic_DNA"/>
</dbReference>
<proteinExistence type="predicted"/>
<dbReference type="Proteomes" id="UP000031737">
    <property type="component" value="Unassembled WGS sequence"/>
</dbReference>
<name>A0A061J749_TRYRA</name>
<evidence type="ECO:0000313" key="2">
    <source>
        <dbReference type="EMBL" id="ESL10155.1"/>
    </source>
</evidence>
<sequence length="289" mass="31060">MMLRRALSVYTSLTVALCHTHYRTATRTTTSATKSPSKTTTLWCDCAVADVQVPRATVEDMFGRMEGDHDDEDEDDAGVPHHGKASLTSSRHIIEEAFFEWVGDDSNSAAEGMGDFSLESVMNATLVEPHPQGECSAADRVLVSGDMYDSSDGDLDVNYDDAGGGEGWLVNHNNDILIGEVDDDELAVTGGSGALFDAKGGHHEEENHEDDVEDDDAASIAAAEEEEQVEQLEQLLCATRTAESTAALFFKGKERAVKVKAATPPFDDAAAEGAELETVGEVMPSPQRF</sequence>
<evidence type="ECO:0000256" key="1">
    <source>
        <dbReference type="SAM" id="MobiDB-lite"/>
    </source>
</evidence>
<dbReference type="Pfam" id="PF12608">
    <property type="entry name" value="T4bSS_IcmS"/>
    <property type="match status" value="1"/>
</dbReference>
<gene>
    <name evidence="2" type="ORF">TRSC58_02116</name>
</gene>
<comment type="caution">
    <text evidence="2">The sequence shown here is derived from an EMBL/GenBank/DDBJ whole genome shotgun (WGS) entry which is preliminary data.</text>
</comment>
<organism evidence="2 3">
    <name type="scientific">Trypanosoma rangeli SC58</name>
    <dbReference type="NCBI Taxonomy" id="429131"/>
    <lineage>
        <taxon>Eukaryota</taxon>
        <taxon>Discoba</taxon>
        <taxon>Euglenozoa</taxon>
        <taxon>Kinetoplastea</taxon>
        <taxon>Metakinetoplastina</taxon>
        <taxon>Trypanosomatida</taxon>
        <taxon>Trypanosomatidae</taxon>
        <taxon>Trypanosoma</taxon>
        <taxon>Herpetosoma</taxon>
    </lineage>
</organism>
<dbReference type="AlphaFoldDB" id="A0A061J749"/>
<dbReference type="VEuPathDB" id="TriTrypDB:TRSC58_02116"/>
<reference evidence="2 3" key="1">
    <citation type="submission" date="2013-07" db="EMBL/GenBank/DDBJ databases">
        <authorList>
            <person name="Stoco P.H."/>
            <person name="Wagner G."/>
            <person name="Gerber A."/>
            <person name="Zaha A."/>
            <person name="Thompson C."/>
            <person name="Bartholomeu D.C."/>
            <person name="Luckemeyer D.D."/>
            <person name="Bahia D."/>
            <person name="Loreto E."/>
            <person name="Prestes E.B."/>
            <person name="Lima F.M."/>
            <person name="Rodrigues-Luiz G."/>
            <person name="Vallejo G.A."/>
            <person name="Filho J.F."/>
            <person name="Monteiro K.M."/>
            <person name="Tyler K.M."/>
            <person name="de Almeida L.G."/>
            <person name="Ortiz M.F."/>
            <person name="Siervo M.A."/>
            <person name="de Moraes M.H."/>
            <person name="Cunha O.L."/>
            <person name="Mendonca-Neto R."/>
            <person name="Silva R."/>
            <person name="Teixeira S.M."/>
            <person name="Murta S.M."/>
            <person name="Sincero T.C."/>
            <person name="Mendes T.A."/>
            <person name="Urmenyi T.P."/>
            <person name="Silva V.G."/>
            <person name="da Rocha W.D."/>
            <person name="Andersson B."/>
            <person name="Romanha A.J."/>
            <person name="Steindel M."/>
            <person name="de Vasconcelos A.T."/>
            <person name="Grisard E.C."/>
        </authorList>
    </citation>
    <scope>NUCLEOTIDE SEQUENCE [LARGE SCALE GENOMIC DNA]</scope>
    <source>
        <strain evidence="2 3">SC58</strain>
    </source>
</reference>
<accession>A0A061J749</accession>
<evidence type="ECO:0000313" key="3">
    <source>
        <dbReference type="Proteomes" id="UP000031737"/>
    </source>
</evidence>
<dbReference type="InterPro" id="IPR022250">
    <property type="entry name" value="T4bSS_IcmS"/>
</dbReference>
<dbReference type="OrthoDB" id="251425at2759"/>